<gene>
    <name evidence="3" type="ORF">RHODGE_RHODGE_02583</name>
</gene>
<dbReference type="Proteomes" id="UP000289200">
    <property type="component" value="Unassembled WGS sequence"/>
</dbReference>
<dbReference type="SUPFAM" id="SSF53850">
    <property type="entry name" value="Periplasmic binding protein-like II"/>
    <property type="match status" value="1"/>
</dbReference>
<evidence type="ECO:0000313" key="3">
    <source>
        <dbReference type="EMBL" id="VCU09411.1"/>
    </source>
</evidence>
<name>A0A3S4CHP5_9BRAD</name>
<dbReference type="PIRSF" id="PIRSF017082">
    <property type="entry name" value="YflP"/>
    <property type="match status" value="1"/>
</dbReference>
<dbReference type="PANTHER" id="PTHR42928">
    <property type="entry name" value="TRICARBOXYLATE-BINDING PROTEIN"/>
    <property type="match status" value="1"/>
</dbReference>
<feature type="chain" id="PRO_5018731106" description="MFS transporter" evidence="2">
    <location>
        <begin position="30"/>
        <end position="328"/>
    </location>
</feature>
<dbReference type="OrthoDB" id="7375033at2"/>
<accession>A0A3S4CHP5</accession>
<feature type="signal peptide" evidence="2">
    <location>
        <begin position="1"/>
        <end position="29"/>
    </location>
</feature>
<reference evidence="4" key="1">
    <citation type="submission" date="2018-10" db="EMBL/GenBank/DDBJ databases">
        <authorList>
            <person name="Peiro R."/>
            <person name="Begona"/>
            <person name="Cbmso G."/>
            <person name="Lopez M."/>
            <person name="Gonzalez S."/>
            <person name="Sacristan E."/>
            <person name="Castillo E."/>
        </authorList>
    </citation>
    <scope>NUCLEOTIDE SEQUENCE [LARGE SCALE GENOMIC DNA]</scope>
</reference>
<dbReference type="EMBL" id="UWOC01000147">
    <property type="protein sequence ID" value="VCU09411.1"/>
    <property type="molecule type" value="Genomic_DNA"/>
</dbReference>
<proteinExistence type="inferred from homology"/>
<keyword evidence="2" id="KW-0732">Signal</keyword>
<dbReference type="Pfam" id="PF03401">
    <property type="entry name" value="TctC"/>
    <property type="match status" value="1"/>
</dbReference>
<dbReference type="Gene3D" id="3.40.190.10">
    <property type="entry name" value="Periplasmic binding protein-like II"/>
    <property type="match status" value="1"/>
</dbReference>
<dbReference type="InterPro" id="IPR005064">
    <property type="entry name" value="BUG"/>
</dbReference>
<dbReference type="InterPro" id="IPR042100">
    <property type="entry name" value="Bug_dom1"/>
</dbReference>
<evidence type="ECO:0000256" key="2">
    <source>
        <dbReference type="SAM" id="SignalP"/>
    </source>
</evidence>
<sequence length="328" mass="33933">MTSFPVLRLATATLLAASVLALALPAAHAQSPSGAPIRLIVGASPGGSTDTLARSISDELSKAVGQPVIVENKPGAGGKLAAMEVARATPDGNTLLVSFTSHTINAALYSKLQYDPLADFTPITLLARVSSVLVARPDLPAKDLGELVARAKADGKDLSFAIGGTGSSLHMDTYEFLTATGLKGTQIPFKGTAPAMTDVMAGHVDLMFAPVGVSRPLIQAGKLRALAVTGTKRIPALAQVPPISEAVPAYNTNHGWFGVLGPAKMSPERTARIHAGIVKALADPKLRERLEDDGSTPDGSGTAAFAAFLQADLNYWVAKAKVFGIQPE</sequence>
<keyword evidence="4" id="KW-1185">Reference proteome</keyword>
<dbReference type="PANTHER" id="PTHR42928:SF5">
    <property type="entry name" value="BLR1237 PROTEIN"/>
    <property type="match status" value="1"/>
</dbReference>
<comment type="caution">
    <text evidence="3">The sequence shown here is derived from an EMBL/GenBank/DDBJ whole genome shotgun (WGS) entry which is preliminary data.</text>
</comment>
<dbReference type="AlphaFoldDB" id="A0A3S4CHP5"/>
<protein>
    <recommendedName>
        <fullName evidence="5">MFS transporter</fullName>
    </recommendedName>
</protein>
<dbReference type="CDD" id="cd13578">
    <property type="entry name" value="PBP2_Bug27"/>
    <property type="match status" value="1"/>
</dbReference>
<evidence type="ECO:0000313" key="4">
    <source>
        <dbReference type="Proteomes" id="UP000289200"/>
    </source>
</evidence>
<comment type="similarity">
    <text evidence="1">Belongs to the UPF0065 (bug) family.</text>
</comment>
<dbReference type="RefSeq" id="WP_129609311.1">
    <property type="nucleotide sequence ID" value="NZ_UWOC01000147.1"/>
</dbReference>
<organism evidence="3 4">
    <name type="scientific">Rhodoplanes serenus</name>
    <dbReference type="NCBI Taxonomy" id="200615"/>
    <lineage>
        <taxon>Bacteria</taxon>
        <taxon>Pseudomonadati</taxon>
        <taxon>Pseudomonadota</taxon>
        <taxon>Alphaproteobacteria</taxon>
        <taxon>Hyphomicrobiales</taxon>
        <taxon>Nitrobacteraceae</taxon>
        <taxon>Rhodoplanes</taxon>
    </lineage>
</organism>
<dbReference type="Gene3D" id="3.40.190.150">
    <property type="entry name" value="Bordetella uptake gene, domain 1"/>
    <property type="match status" value="1"/>
</dbReference>
<evidence type="ECO:0008006" key="5">
    <source>
        <dbReference type="Google" id="ProtNLM"/>
    </source>
</evidence>
<evidence type="ECO:0000256" key="1">
    <source>
        <dbReference type="ARBA" id="ARBA00006987"/>
    </source>
</evidence>